<feature type="compositionally biased region" description="Polar residues" evidence="4">
    <location>
        <begin position="709"/>
        <end position="724"/>
    </location>
</feature>
<dbReference type="InterPro" id="IPR051242">
    <property type="entry name" value="WD-EF-hand_domain"/>
</dbReference>
<feature type="repeat" description="WD" evidence="3">
    <location>
        <begin position="407"/>
        <end position="439"/>
    </location>
</feature>
<sequence>MSKSPRGEDSSVALTNGEQTQEGNNERKIDPKMTTFNGGYKLVNRLTMHDLKAVQDAFMINQSGHERELSLDVNQFCEILSIVLNKGSREEYEDLFNKVDVGKEGYVDWDKFCSHMLLEYYEKDDRMKTTQVPQWRELRNITSPHKEPVIRISPLMNPSRYIVVSKEGVISLWAQNMKPLRTVQVQTDQDEVKQRDLWVTDFIPMQNIYKLALALTSKEIAIYDLSSKSEFNCQFRIQGLEHTPLCMDYWSNPYKTNEAILVYGDVHGQVNALLFSAATMALFDRPSQPAGSKQDVCLNVNINDVNRGHYKNARFVKHQGHTEWARQVMYSAHLDCFISCATNYKNSLVLGWIEKSKMNMRTTQFKIPQGVNAFDYSERINLIATAGVNHHVCLWNPYVISKPVGVLRGHMQSVISVRFIETRGQLISLSKDKVLRIWDTHLQVCLQRLSGMFPKGPSEVSITMYYDEEHSKLFTAFNQQLTLMVMKPEVKDRIMSHEHPVTAAIYNSKFNQVVSACTGSVITMWMIETGQKVKQFANAHGNSEITTLAQDATETRLFTASADGTVKIWDFNGHCHHILMAGNGDPAEISQVLCLKRIIIVVGWDRTISVFRDNQLNSFYVYPSEWKGRLEHQDDVLSEAFCAPTTLATASYDGEIVLWNLNSEQAFRHLSTHTKRKTTRSSRRARKTMDLTSPPQRSVEAETSLKPPLTQNRLTSATSVTSERPPSEQDDFGYAVTKLIFLNERPMSASSVGANLVSCNASGWVRFWNTHKSLCIGQFLAHENAGFLTMTVDETNSYLVTGDADGVIKVWDISEYCIASVTENDSTPPLLKQFQPHTDTINSIQLFTRSERLLVLTASSDCAVALWDVEGRHIGIFGQEEHWKIEPISIEEREAEQAKQAEQAESDNTDKDEPAEEEGETDDVQLFADEGFDAEFRVSTWEQTILGKAYQEKRIDKRERRQPQVIPDLPYLNWEKTGQAPAGPYASLETSDLQDVGVIHKPDFVAHPEKYFSESSAGKRQSADTTVPTLPSVTDNLQMRYDERSLFPKFILEMEAKMKATHALGMRVSRGARARGDTLQARSRGSHEVPQANNKKMTSWKVLLTSKGKDL</sequence>
<evidence type="ECO:0000256" key="1">
    <source>
        <dbReference type="ARBA" id="ARBA00022574"/>
    </source>
</evidence>
<dbReference type="InterPro" id="IPR019775">
    <property type="entry name" value="WD40_repeat_CS"/>
</dbReference>
<dbReference type="SUPFAM" id="SSF50978">
    <property type="entry name" value="WD40 repeat-like"/>
    <property type="match status" value="2"/>
</dbReference>
<dbReference type="PROSITE" id="PS00678">
    <property type="entry name" value="WD_REPEATS_1"/>
    <property type="match status" value="4"/>
</dbReference>
<organism evidence="6 7">
    <name type="scientific">Pocillopora meandrina</name>
    <dbReference type="NCBI Taxonomy" id="46732"/>
    <lineage>
        <taxon>Eukaryota</taxon>
        <taxon>Metazoa</taxon>
        <taxon>Cnidaria</taxon>
        <taxon>Anthozoa</taxon>
        <taxon>Hexacorallia</taxon>
        <taxon>Scleractinia</taxon>
        <taxon>Astrocoeniina</taxon>
        <taxon>Pocilloporidae</taxon>
        <taxon>Pocillopora</taxon>
    </lineage>
</organism>
<feature type="compositionally biased region" description="Acidic residues" evidence="4">
    <location>
        <begin position="913"/>
        <end position="923"/>
    </location>
</feature>
<dbReference type="AlphaFoldDB" id="A0AAU9XKJ9"/>
<feature type="repeat" description="WD" evidence="3">
    <location>
        <begin position="780"/>
        <end position="814"/>
    </location>
</feature>
<dbReference type="PROSITE" id="PS50222">
    <property type="entry name" value="EF_HAND_2"/>
    <property type="match status" value="1"/>
</dbReference>
<evidence type="ECO:0000313" key="6">
    <source>
        <dbReference type="EMBL" id="CAH3148711.1"/>
    </source>
</evidence>
<feature type="repeat" description="WD" evidence="3">
    <location>
        <begin position="494"/>
        <end position="535"/>
    </location>
</feature>
<keyword evidence="1 3" id="KW-0853">WD repeat</keyword>
<feature type="region of interest" description="Disordered" evidence="4">
    <location>
        <begin position="1073"/>
        <end position="1099"/>
    </location>
</feature>
<comment type="caution">
    <text evidence="6">The sequence shown here is derived from an EMBL/GenBank/DDBJ whole genome shotgun (WGS) entry which is preliminary data.</text>
</comment>
<feature type="region of interest" description="Disordered" evidence="4">
    <location>
        <begin position="1"/>
        <end position="32"/>
    </location>
</feature>
<feature type="region of interest" description="Disordered" evidence="4">
    <location>
        <begin position="670"/>
        <end position="730"/>
    </location>
</feature>
<dbReference type="PANTHER" id="PTHR44324">
    <property type="entry name" value="WD40 REPEAT DOMAIN 95"/>
    <property type="match status" value="1"/>
</dbReference>
<dbReference type="InterPro" id="IPR011992">
    <property type="entry name" value="EF-hand-dom_pair"/>
</dbReference>
<proteinExistence type="predicted"/>
<reference evidence="6 7" key="1">
    <citation type="submission" date="2022-05" db="EMBL/GenBank/DDBJ databases">
        <authorList>
            <consortium name="Genoscope - CEA"/>
            <person name="William W."/>
        </authorList>
    </citation>
    <scope>NUCLEOTIDE SEQUENCE [LARGE SCALE GENOMIC DNA]</scope>
</reference>
<feature type="compositionally biased region" description="Polar residues" evidence="4">
    <location>
        <begin position="12"/>
        <end position="23"/>
    </location>
</feature>
<dbReference type="SUPFAM" id="SSF47473">
    <property type="entry name" value="EF-hand"/>
    <property type="match status" value="1"/>
</dbReference>
<feature type="domain" description="EF-hand" evidence="5">
    <location>
        <begin position="87"/>
        <end position="122"/>
    </location>
</feature>
<evidence type="ECO:0000256" key="4">
    <source>
        <dbReference type="SAM" id="MobiDB-lite"/>
    </source>
</evidence>
<dbReference type="InterPro" id="IPR020472">
    <property type="entry name" value="WD40_PAC1"/>
</dbReference>
<dbReference type="Gene3D" id="2.130.10.10">
    <property type="entry name" value="YVTN repeat-like/Quinoprotein amine dehydrogenase"/>
    <property type="match status" value="3"/>
</dbReference>
<evidence type="ECO:0000313" key="7">
    <source>
        <dbReference type="Proteomes" id="UP001159428"/>
    </source>
</evidence>
<evidence type="ECO:0000256" key="2">
    <source>
        <dbReference type="ARBA" id="ARBA00022737"/>
    </source>
</evidence>
<feature type="repeat" description="WD" evidence="3">
    <location>
        <begin position="538"/>
        <end position="572"/>
    </location>
</feature>
<dbReference type="InterPro" id="IPR002048">
    <property type="entry name" value="EF_hand_dom"/>
</dbReference>
<dbReference type="SMART" id="SM00320">
    <property type="entry name" value="WD40"/>
    <property type="match status" value="9"/>
</dbReference>
<dbReference type="InterPro" id="IPR001680">
    <property type="entry name" value="WD40_rpt"/>
</dbReference>
<dbReference type="PANTHER" id="PTHR44324:SF1">
    <property type="entry name" value="WD REPEAT-CONTAINING PROTEIN 49"/>
    <property type="match status" value="1"/>
</dbReference>
<dbReference type="PROSITE" id="PS50294">
    <property type="entry name" value="WD_REPEATS_REGION"/>
    <property type="match status" value="2"/>
</dbReference>
<accession>A0AAU9XKJ9</accession>
<keyword evidence="7" id="KW-1185">Reference proteome</keyword>
<feature type="compositionally biased region" description="Basic residues" evidence="4">
    <location>
        <begin position="670"/>
        <end position="686"/>
    </location>
</feature>
<dbReference type="InterPro" id="IPR011041">
    <property type="entry name" value="Quinoprot_gluc/sorb_DH_b-prop"/>
</dbReference>
<dbReference type="InterPro" id="IPR036322">
    <property type="entry name" value="WD40_repeat_dom_sf"/>
</dbReference>
<feature type="repeat" description="WD" evidence="3">
    <location>
        <begin position="629"/>
        <end position="669"/>
    </location>
</feature>
<dbReference type="PROSITE" id="PS50082">
    <property type="entry name" value="WD_REPEATS_2"/>
    <property type="match status" value="6"/>
</dbReference>
<gene>
    <name evidence="6" type="ORF">PMEA_00024286</name>
</gene>
<dbReference type="Pfam" id="PF00400">
    <property type="entry name" value="WD40"/>
    <property type="match status" value="4"/>
</dbReference>
<evidence type="ECO:0000256" key="3">
    <source>
        <dbReference type="PROSITE-ProRule" id="PRU00221"/>
    </source>
</evidence>
<keyword evidence="2" id="KW-0677">Repeat</keyword>
<feature type="region of interest" description="Disordered" evidence="4">
    <location>
        <begin position="893"/>
        <end position="924"/>
    </location>
</feature>
<name>A0AAU9XKJ9_9CNID</name>
<dbReference type="PRINTS" id="PR00320">
    <property type="entry name" value="GPROTEINBRPT"/>
</dbReference>
<dbReference type="EMBL" id="CALNXJ010000045">
    <property type="protein sequence ID" value="CAH3148711.1"/>
    <property type="molecule type" value="Genomic_DNA"/>
</dbReference>
<dbReference type="Proteomes" id="UP001159428">
    <property type="component" value="Unassembled WGS sequence"/>
</dbReference>
<evidence type="ECO:0000259" key="5">
    <source>
        <dbReference type="PROSITE" id="PS50222"/>
    </source>
</evidence>
<feature type="repeat" description="WD" evidence="3">
    <location>
        <begin position="834"/>
        <end position="870"/>
    </location>
</feature>
<dbReference type="GO" id="GO:0005509">
    <property type="term" value="F:calcium ion binding"/>
    <property type="evidence" value="ECO:0007669"/>
    <property type="project" value="InterPro"/>
</dbReference>
<dbReference type="InterPro" id="IPR015943">
    <property type="entry name" value="WD40/YVTN_repeat-like_dom_sf"/>
</dbReference>
<protein>
    <recommendedName>
        <fullName evidence="5">EF-hand domain-containing protein</fullName>
    </recommendedName>
</protein>
<dbReference type="SUPFAM" id="SSF50952">
    <property type="entry name" value="Soluble quinoprotein glucose dehydrogenase"/>
    <property type="match status" value="1"/>
</dbReference>
<dbReference type="Gene3D" id="1.10.238.10">
    <property type="entry name" value="EF-hand"/>
    <property type="match status" value="1"/>
</dbReference>